<dbReference type="eggNOG" id="COG2200">
    <property type="taxonomic scope" value="Bacteria"/>
</dbReference>
<reference evidence="3" key="1">
    <citation type="journal article" date="2010" name="Stand. Genomic Sci.">
        <title>Complete genome sequence of Syntrophothermus lipocalidus type strain (TGB-C1T).</title>
        <authorList>
            <consortium name="US DOE Joint Genome Institute (JGI-PGF)"/>
            <person name="Djao O."/>
            <person name="Zhang X."/>
            <person name="Lucas S."/>
            <person name="Lapidus A."/>
            <person name="Glavina Del Rio T."/>
            <person name="Nolan M."/>
            <person name="Tice H."/>
            <person name="Cheng J."/>
            <person name="Han C."/>
            <person name="Tapia R."/>
            <person name="Goodwin L."/>
            <person name="Pitluck S."/>
            <person name="Liolios K."/>
            <person name="Ivanova N."/>
            <person name="Mavromatis K."/>
            <person name="Mikhailova N."/>
            <person name="Ovchinnikova G."/>
            <person name="Pati A."/>
            <person name="Brambilla E."/>
            <person name="Chen A."/>
            <person name="Palaniappan K."/>
            <person name="Land M."/>
            <person name="Hauser L."/>
            <person name="Chang Y."/>
            <person name="Jeffries C."/>
            <person name="Rohde M."/>
            <person name="Sikorski J."/>
            <person name="Spring S."/>
            <person name="Goker M."/>
            <person name="Detter J."/>
            <person name="Woyke T."/>
            <person name="Bristow J."/>
            <person name="Eisen J."/>
            <person name="Markowitz V."/>
            <person name="Hugenholtz P."/>
            <person name="Kyrpides N."/>
            <person name="Klenk H."/>
        </authorList>
    </citation>
    <scope>NUCLEOTIDE SEQUENCE [LARGE SCALE GENOMIC DNA]</scope>
    <source>
        <strain evidence="3">DSM 12680 / TGB-C1</strain>
    </source>
</reference>
<dbReference type="InterPro" id="IPR001633">
    <property type="entry name" value="EAL_dom"/>
</dbReference>
<accession>D7CIZ7</accession>
<evidence type="ECO:0000259" key="1">
    <source>
        <dbReference type="PROSITE" id="PS50883"/>
    </source>
</evidence>
<dbReference type="SUPFAM" id="SSF141868">
    <property type="entry name" value="EAL domain-like"/>
    <property type="match status" value="1"/>
</dbReference>
<dbReference type="Gene3D" id="3.20.20.450">
    <property type="entry name" value="EAL domain"/>
    <property type="match status" value="1"/>
</dbReference>
<dbReference type="AlphaFoldDB" id="D7CIZ7"/>
<sequence length="396" mass="45550">MSHRLGMDDVFPFFQPVLAADTCDVWGYEVLGRVSTPHGPKSLGPFFHDPTVPAREKLEVDRLIREKALKVLMQAGPTRFTLLLNIQPQWLLPFLDNRERFLTLQYIESFRIDPEKIVIEISETEFSGDMEQLALLVDKYRQAGCRIAIDDVGCRLSNFDRIAALKPDILKVDTRLALASGYDQTAQNVLDILGFFAAKAGIDVVMEGVETAEVLRTGLKAGFRYYQGFLLGSPGPRPSICPNIRTLMRRELEQFADQETARRKSQFTVMERLETVVRMYSLSTTPSELESILIDAVYDLPVNCYRVYVCDRMGYQITPNFTRDDRGEWKVDTSYRRRNWAWRPYFYPTVTLCRYFGRGVVSDQYLDLESRRATQTACFPLKNDLFLFVDVDVTCQ</sequence>
<name>D7CIZ7_SYNLT</name>
<dbReference type="Pfam" id="PF10388">
    <property type="entry name" value="YkuI_C"/>
    <property type="match status" value="1"/>
</dbReference>
<evidence type="ECO:0000313" key="2">
    <source>
        <dbReference type="EMBL" id="ADI02875.1"/>
    </source>
</evidence>
<dbReference type="SMART" id="SM00052">
    <property type="entry name" value="EAL"/>
    <property type="match status" value="1"/>
</dbReference>
<dbReference type="PROSITE" id="PS50883">
    <property type="entry name" value="EAL"/>
    <property type="match status" value="1"/>
</dbReference>
<dbReference type="CDD" id="cd01948">
    <property type="entry name" value="EAL"/>
    <property type="match status" value="1"/>
</dbReference>
<dbReference type="OrthoDB" id="9813903at2"/>
<proteinExistence type="predicted"/>
<reference evidence="2 3" key="2">
    <citation type="journal article" date="2010" name="Stand. Genomic Sci.">
        <title>Complete genome sequence of Syntrophothermus lipocalidus type strain (TGB-C1).</title>
        <authorList>
            <person name="Djao O.D."/>
            <person name="Zhang X."/>
            <person name="Lucas S."/>
            <person name="Lapidus A."/>
            <person name="Del Rio T.G."/>
            <person name="Nolan M."/>
            <person name="Tice H."/>
            <person name="Cheng J.F."/>
            <person name="Han C."/>
            <person name="Tapia R."/>
            <person name="Goodwin L."/>
            <person name="Pitluck S."/>
            <person name="Liolios K."/>
            <person name="Ivanova N."/>
            <person name="Mavromatis K."/>
            <person name="Mikhailova N."/>
            <person name="Ovchinnikova G."/>
            <person name="Pati A."/>
            <person name="Brambilla E."/>
            <person name="Chen A."/>
            <person name="Palaniappan K."/>
            <person name="Land M."/>
            <person name="Hauser L."/>
            <person name="Chang Y.J."/>
            <person name="Jeffries C.D."/>
            <person name="Rohde M."/>
            <person name="Sikorski J."/>
            <person name="Spring S."/>
            <person name="Goker M."/>
            <person name="Detter J.C."/>
            <person name="Woyke T."/>
            <person name="Bristow J."/>
            <person name="Eisen J.A."/>
            <person name="Markowitz V."/>
            <person name="Hugenholtz P."/>
            <person name="Kyrpides N.C."/>
            <person name="Klenk H.P."/>
        </authorList>
    </citation>
    <scope>NUCLEOTIDE SEQUENCE [LARGE SCALE GENOMIC DNA]</scope>
    <source>
        <strain evidence="3">DSM 12680 / TGB-C1</strain>
    </source>
</reference>
<dbReference type="InterPro" id="IPR050706">
    <property type="entry name" value="Cyclic-di-GMP_PDE-like"/>
</dbReference>
<dbReference type="STRING" id="643648.Slip_2132"/>
<dbReference type="PANTHER" id="PTHR33121:SF82">
    <property type="entry name" value="SIGNAL TRANSDUCTION PROTEIN CONTAINING A EAL DOMAIN"/>
    <property type="match status" value="1"/>
</dbReference>
<dbReference type="Gene3D" id="3.30.450.20">
    <property type="entry name" value="PAS domain"/>
    <property type="match status" value="1"/>
</dbReference>
<dbReference type="GO" id="GO:0071111">
    <property type="term" value="F:cyclic-guanylate-specific phosphodiesterase activity"/>
    <property type="evidence" value="ECO:0007669"/>
    <property type="project" value="InterPro"/>
</dbReference>
<evidence type="ECO:0000313" key="3">
    <source>
        <dbReference type="Proteomes" id="UP000000378"/>
    </source>
</evidence>
<dbReference type="Pfam" id="PF00563">
    <property type="entry name" value="EAL"/>
    <property type="match status" value="1"/>
</dbReference>
<gene>
    <name evidence="2" type="ordered locus">Slip_2132</name>
</gene>
<dbReference type="PANTHER" id="PTHR33121">
    <property type="entry name" value="CYCLIC DI-GMP PHOSPHODIESTERASE PDEF"/>
    <property type="match status" value="1"/>
</dbReference>
<dbReference type="InterPro" id="IPR018842">
    <property type="entry name" value="YkuI_C"/>
</dbReference>
<dbReference type="RefSeq" id="WP_013176277.1">
    <property type="nucleotide sequence ID" value="NC_014220.1"/>
</dbReference>
<dbReference type="InterPro" id="IPR035919">
    <property type="entry name" value="EAL_sf"/>
</dbReference>
<feature type="domain" description="EAL" evidence="1">
    <location>
        <begin position="1"/>
        <end position="248"/>
    </location>
</feature>
<organism evidence="2 3">
    <name type="scientific">Syntrophothermus lipocalidus (strain DSM 12680 / TGB-C1)</name>
    <dbReference type="NCBI Taxonomy" id="643648"/>
    <lineage>
        <taxon>Bacteria</taxon>
        <taxon>Bacillati</taxon>
        <taxon>Bacillota</taxon>
        <taxon>Clostridia</taxon>
        <taxon>Eubacteriales</taxon>
        <taxon>Syntrophomonadaceae</taxon>
        <taxon>Syntrophothermus</taxon>
    </lineage>
</organism>
<dbReference type="SUPFAM" id="SSF103190">
    <property type="entry name" value="Sensory domain-like"/>
    <property type="match status" value="1"/>
</dbReference>
<keyword evidence="3" id="KW-1185">Reference proteome</keyword>
<dbReference type="HOGENOM" id="CLU_015702_1_0_9"/>
<dbReference type="InterPro" id="IPR029151">
    <property type="entry name" value="Sensor-like_sf"/>
</dbReference>
<protein>
    <submittedName>
        <fullName evidence="2">Diguanylate phosphodiesterase</fullName>
    </submittedName>
</protein>
<dbReference type="KEGG" id="slp:Slip_2132"/>
<dbReference type="EMBL" id="CP002048">
    <property type="protein sequence ID" value="ADI02875.1"/>
    <property type="molecule type" value="Genomic_DNA"/>
</dbReference>
<dbReference type="Proteomes" id="UP000000378">
    <property type="component" value="Chromosome"/>
</dbReference>